<comment type="subcellular location">
    <subcellularLocation>
        <location evidence="1">Cell membrane</location>
        <topology evidence="1">Multi-pass membrane protein</topology>
    </subcellularLocation>
</comment>
<dbReference type="PANTHER" id="PTHR33908">
    <property type="entry name" value="MANNOSYLTRANSFERASE YKCB-RELATED"/>
    <property type="match status" value="1"/>
</dbReference>
<evidence type="ECO:0000256" key="4">
    <source>
        <dbReference type="ARBA" id="ARBA00022679"/>
    </source>
</evidence>
<evidence type="ECO:0000256" key="6">
    <source>
        <dbReference type="ARBA" id="ARBA00022989"/>
    </source>
</evidence>
<evidence type="ECO:0000256" key="1">
    <source>
        <dbReference type="ARBA" id="ARBA00004651"/>
    </source>
</evidence>
<dbReference type="GO" id="GO:0005886">
    <property type="term" value="C:plasma membrane"/>
    <property type="evidence" value="ECO:0007669"/>
    <property type="project" value="UniProtKB-SubCell"/>
</dbReference>
<keyword evidence="5 8" id="KW-0812">Transmembrane</keyword>
<feature type="transmembrane region" description="Helical" evidence="8">
    <location>
        <begin position="315"/>
        <end position="333"/>
    </location>
</feature>
<feature type="transmembrane region" description="Helical" evidence="8">
    <location>
        <begin position="72"/>
        <end position="90"/>
    </location>
</feature>
<keyword evidence="3" id="KW-0328">Glycosyltransferase</keyword>
<dbReference type="InterPro" id="IPR050297">
    <property type="entry name" value="LipidA_mod_glycosyltrf_83"/>
</dbReference>
<evidence type="ECO:0000256" key="5">
    <source>
        <dbReference type="ARBA" id="ARBA00022692"/>
    </source>
</evidence>
<keyword evidence="7 8" id="KW-0472">Membrane</keyword>
<dbReference type="Proteomes" id="UP000034406">
    <property type="component" value="Unassembled WGS sequence"/>
</dbReference>
<evidence type="ECO:0000313" key="9">
    <source>
        <dbReference type="EMBL" id="KKQ70806.1"/>
    </source>
</evidence>
<keyword evidence="2" id="KW-1003">Cell membrane</keyword>
<feature type="transmembrane region" description="Helical" evidence="8">
    <location>
        <begin position="216"/>
        <end position="236"/>
    </location>
</feature>
<reference evidence="9 10" key="1">
    <citation type="journal article" date="2015" name="Nature">
        <title>rRNA introns, odd ribosomes, and small enigmatic genomes across a large radiation of phyla.</title>
        <authorList>
            <person name="Brown C.T."/>
            <person name="Hug L.A."/>
            <person name="Thomas B.C."/>
            <person name="Sharon I."/>
            <person name="Castelle C.J."/>
            <person name="Singh A."/>
            <person name="Wilkins M.J."/>
            <person name="Williams K.H."/>
            <person name="Banfield J.F."/>
        </authorList>
    </citation>
    <scope>NUCLEOTIDE SEQUENCE [LARGE SCALE GENOMIC DNA]</scope>
</reference>
<dbReference type="STRING" id="1618490.US90_C0005G0020"/>
<dbReference type="PANTHER" id="PTHR33908:SF11">
    <property type="entry name" value="MEMBRANE PROTEIN"/>
    <property type="match status" value="1"/>
</dbReference>
<organism evidence="9 10">
    <name type="scientific">Candidatus Shapirobacteria bacterium GW2011_GWE2_38_30</name>
    <dbReference type="NCBI Taxonomy" id="1618490"/>
    <lineage>
        <taxon>Bacteria</taxon>
        <taxon>Candidatus Shapironibacteriota</taxon>
    </lineage>
</organism>
<feature type="transmembrane region" description="Helical" evidence="8">
    <location>
        <begin position="7"/>
        <end position="24"/>
    </location>
</feature>
<evidence type="ECO:0000256" key="8">
    <source>
        <dbReference type="SAM" id="Phobius"/>
    </source>
</evidence>
<keyword evidence="4" id="KW-0808">Transferase</keyword>
<keyword evidence="6 8" id="KW-1133">Transmembrane helix</keyword>
<accession>A0A0G0N115</accession>
<evidence type="ECO:0000256" key="7">
    <source>
        <dbReference type="ARBA" id="ARBA00023136"/>
    </source>
</evidence>
<feature type="transmembrane region" description="Helical" evidence="8">
    <location>
        <begin position="97"/>
        <end position="114"/>
    </location>
</feature>
<evidence type="ECO:0000313" key="10">
    <source>
        <dbReference type="Proteomes" id="UP000034406"/>
    </source>
</evidence>
<sequence length="552" mass="65202">MILRHKIIFTLILFAGFIFRFWQLDQYPPSLNWDEISHGYNAYSLLKTGKDQWDTSWPIFNFRAYGDYPTTVNMYLTIPFISIFGLNPITTRLPTAILGYLLIPISFFLSKMLLKNTKSSLFVALLVAISPWTLFTSRQVLQSTVSLFFLLLGISLSLLSLQKNKSPYFLIPGVFFWMFSSFAYHNTKIVAPLLLIFFLFHYRQSLLKIFYRNTKLLYATLLTILLLLIPLSNNILNSDSRARSNWVFILNDAAINVINTQRGEYANPVVGKLLSNKLTYFIPAFLKNYLDFLNPYNLFFTGSTQHQYNIPNQGLIFPILMPFFYLGFFYSILRFKKQKLHRFLLIWWLIGLLPAALTSGDLPVLRAMTILPLPFIFIAYGFQLFIKKLKLLKFESILFYLISLLTIFQFFHYWTIFTSSYNHSYSQSWQYGYSQAIDFVKTQYPNYEQIIFTKKYGEPHEFVLYYWPWDPAKYQNDPDKIWDYHANWYWVDAFDKFKFFNDWEIKDKTLYLDKKTLLVTSGANFNTQGARILHTIHFLDNTIAFQIISYEP</sequence>
<feature type="transmembrane region" description="Helical" evidence="8">
    <location>
        <begin position="340"/>
        <end position="358"/>
    </location>
</feature>
<feature type="transmembrane region" description="Helical" evidence="8">
    <location>
        <begin position="144"/>
        <end position="162"/>
    </location>
</feature>
<dbReference type="GO" id="GO:0016763">
    <property type="term" value="F:pentosyltransferase activity"/>
    <property type="evidence" value="ECO:0007669"/>
    <property type="project" value="TreeGrafter"/>
</dbReference>
<feature type="transmembrane region" description="Helical" evidence="8">
    <location>
        <begin position="397"/>
        <end position="417"/>
    </location>
</feature>
<feature type="transmembrane region" description="Helical" evidence="8">
    <location>
        <begin position="174"/>
        <end position="200"/>
    </location>
</feature>
<dbReference type="GO" id="GO:0009103">
    <property type="term" value="P:lipopolysaccharide biosynthetic process"/>
    <property type="evidence" value="ECO:0007669"/>
    <property type="project" value="UniProtKB-ARBA"/>
</dbReference>
<proteinExistence type="predicted"/>
<feature type="transmembrane region" description="Helical" evidence="8">
    <location>
        <begin position="120"/>
        <end position="137"/>
    </location>
</feature>
<name>A0A0G0N115_9BACT</name>
<gene>
    <name evidence="9" type="ORF">US90_C0005G0020</name>
</gene>
<dbReference type="EMBL" id="LBUT01000005">
    <property type="protein sequence ID" value="KKQ70806.1"/>
    <property type="molecule type" value="Genomic_DNA"/>
</dbReference>
<evidence type="ECO:0000256" key="2">
    <source>
        <dbReference type="ARBA" id="ARBA00022475"/>
    </source>
</evidence>
<feature type="transmembrane region" description="Helical" evidence="8">
    <location>
        <begin position="364"/>
        <end position="385"/>
    </location>
</feature>
<protein>
    <submittedName>
        <fullName evidence="9">Uncharacterized protein</fullName>
    </submittedName>
</protein>
<comment type="caution">
    <text evidence="9">The sequence shown here is derived from an EMBL/GenBank/DDBJ whole genome shotgun (WGS) entry which is preliminary data.</text>
</comment>
<evidence type="ECO:0000256" key="3">
    <source>
        <dbReference type="ARBA" id="ARBA00022676"/>
    </source>
</evidence>
<dbReference type="AlphaFoldDB" id="A0A0G0N115"/>